<keyword evidence="2" id="KW-1133">Transmembrane helix</keyword>
<organism evidence="3 4">
    <name type="scientific">Albimonas pacifica</name>
    <dbReference type="NCBI Taxonomy" id="1114924"/>
    <lineage>
        <taxon>Bacteria</taxon>
        <taxon>Pseudomonadati</taxon>
        <taxon>Pseudomonadota</taxon>
        <taxon>Alphaproteobacteria</taxon>
        <taxon>Rhodobacterales</taxon>
        <taxon>Paracoccaceae</taxon>
        <taxon>Albimonas</taxon>
    </lineage>
</organism>
<dbReference type="STRING" id="1114924.SAMN05216258_1154"/>
<feature type="compositionally biased region" description="Low complexity" evidence="1">
    <location>
        <begin position="383"/>
        <end position="396"/>
    </location>
</feature>
<keyword evidence="4" id="KW-1185">Reference proteome</keyword>
<keyword evidence="2" id="KW-0472">Membrane</keyword>
<feature type="transmembrane region" description="Helical" evidence="2">
    <location>
        <begin position="36"/>
        <end position="60"/>
    </location>
</feature>
<feature type="transmembrane region" description="Helical" evidence="2">
    <location>
        <begin position="343"/>
        <end position="367"/>
    </location>
</feature>
<feature type="transmembrane region" description="Helical" evidence="2">
    <location>
        <begin position="102"/>
        <end position="127"/>
    </location>
</feature>
<name>A0A1I3P053_9RHOB</name>
<proteinExistence type="predicted"/>
<protein>
    <submittedName>
        <fullName evidence="3">Uncharacterized protein</fullName>
    </submittedName>
</protein>
<sequence>MSESDHDDWSRRGAADPFAGEVPATRRFRKKPALHYTTWLVPVQALAAAGLMGLAAPALLGAEGLVDHLKCGLLTVAAAAVVFGVNRTALDRGAPYAAMGSRLAMGASLSAMLVVGAGTATATFGGLTIEKTGQVRMEAFGAEQAAYAEAQGRVALEAAQAEAALQSIIEEIEETARCEKVSSCVSRSSQTGEGPVHFALHGEWQRAGAVATQLREGLMAADQLTDQLEALNVDYARVVADETLDPKTRRGEAQRLASRISQAAAGIGQAAPVALLRGYAEELERGVAVPGNPEAAARIGRMMQGHADGLKAVLGEIRPVEATLPTFPSQTGVADTLSEIGRFLPLAILLLATEIALPLLLWTLAFVSFRDRLEREEDEAEEPAPAAPRRGRPAGSRRGEGSA</sequence>
<feature type="transmembrane region" description="Helical" evidence="2">
    <location>
        <begin position="72"/>
        <end position="90"/>
    </location>
</feature>
<dbReference type="Proteomes" id="UP000199377">
    <property type="component" value="Unassembled WGS sequence"/>
</dbReference>
<evidence type="ECO:0000313" key="4">
    <source>
        <dbReference type="Proteomes" id="UP000199377"/>
    </source>
</evidence>
<dbReference type="AlphaFoldDB" id="A0A1I3P053"/>
<evidence type="ECO:0000313" key="3">
    <source>
        <dbReference type="EMBL" id="SFJ14670.1"/>
    </source>
</evidence>
<reference evidence="3 4" key="1">
    <citation type="submission" date="2016-10" db="EMBL/GenBank/DDBJ databases">
        <authorList>
            <person name="de Groot N.N."/>
        </authorList>
    </citation>
    <scope>NUCLEOTIDE SEQUENCE [LARGE SCALE GENOMIC DNA]</scope>
    <source>
        <strain evidence="3 4">CGMCC 1.11030</strain>
    </source>
</reference>
<keyword evidence="2" id="KW-0812">Transmembrane</keyword>
<gene>
    <name evidence="3" type="ORF">SAMN05216258_1154</name>
</gene>
<feature type="region of interest" description="Disordered" evidence="1">
    <location>
        <begin position="374"/>
        <end position="403"/>
    </location>
</feature>
<evidence type="ECO:0000256" key="2">
    <source>
        <dbReference type="SAM" id="Phobius"/>
    </source>
</evidence>
<dbReference type="OrthoDB" id="7867047at2"/>
<dbReference type="EMBL" id="FOQH01000015">
    <property type="protein sequence ID" value="SFJ14670.1"/>
    <property type="molecule type" value="Genomic_DNA"/>
</dbReference>
<evidence type="ECO:0000256" key="1">
    <source>
        <dbReference type="SAM" id="MobiDB-lite"/>
    </source>
</evidence>
<accession>A0A1I3P053</accession>
<dbReference type="RefSeq" id="WP_092865318.1">
    <property type="nucleotide sequence ID" value="NZ_FOQH01000015.1"/>
</dbReference>